<dbReference type="EMBL" id="CP115149">
    <property type="protein sequence ID" value="WBL36806.1"/>
    <property type="molecule type" value="Genomic_DNA"/>
</dbReference>
<name>A0ABY7MAV8_9CHLR</name>
<proteinExistence type="predicted"/>
<gene>
    <name evidence="1" type="ORF">O0235_04400</name>
</gene>
<dbReference type="RefSeq" id="WP_270057323.1">
    <property type="nucleotide sequence ID" value="NZ_CP115149.1"/>
</dbReference>
<sequence>MPREELKAREFLFLAEELALRALPAGIPPPQRRVMWTILQLSWGAPQFHVELQPQPARAIVELGLHFEGPPEANDARAALVAAHAAPLMAALGPAWELEHWTPAWRRLHRTFPFERLTRPLAEAVAAEMARAIPLLYPFCLPEPQPALSLSAAAATLGP</sequence>
<evidence type="ECO:0000313" key="1">
    <source>
        <dbReference type="EMBL" id="WBL36806.1"/>
    </source>
</evidence>
<evidence type="ECO:0000313" key="2">
    <source>
        <dbReference type="Proteomes" id="UP001212803"/>
    </source>
</evidence>
<protein>
    <submittedName>
        <fullName evidence="1">Uncharacterized protein</fullName>
    </submittedName>
</protein>
<accession>A0ABY7MAV8</accession>
<organism evidence="1 2">
    <name type="scientific">Tepidiforma flava</name>
    <dbReference type="NCBI Taxonomy" id="3004094"/>
    <lineage>
        <taxon>Bacteria</taxon>
        <taxon>Bacillati</taxon>
        <taxon>Chloroflexota</taxon>
        <taxon>Tepidiformia</taxon>
        <taxon>Tepidiformales</taxon>
        <taxon>Tepidiformaceae</taxon>
        <taxon>Tepidiforma</taxon>
    </lineage>
</organism>
<dbReference type="Proteomes" id="UP001212803">
    <property type="component" value="Chromosome"/>
</dbReference>
<keyword evidence="2" id="KW-1185">Reference proteome</keyword>
<reference evidence="1 2" key="1">
    <citation type="journal article" date="2023" name="ISME J.">
        <title>Thermophilic Dehalococcoidia with unusual traits shed light on an unexpected past.</title>
        <authorList>
            <person name="Palmer M."/>
            <person name="Covington J.K."/>
            <person name="Zhou E.M."/>
            <person name="Thomas S.C."/>
            <person name="Habib N."/>
            <person name="Seymour C.O."/>
            <person name="Lai D."/>
            <person name="Johnston J."/>
            <person name="Hashimi A."/>
            <person name="Jiao J.Y."/>
            <person name="Muok A.R."/>
            <person name="Liu L."/>
            <person name="Xian W.D."/>
            <person name="Zhi X.Y."/>
            <person name="Li M.M."/>
            <person name="Silva L.P."/>
            <person name="Bowen B.P."/>
            <person name="Louie K."/>
            <person name="Briegel A."/>
            <person name="Pett-Ridge J."/>
            <person name="Weber P.K."/>
            <person name="Tocheva E.I."/>
            <person name="Woyke T."/>
            <person name="Northen T.R."/>
            <person name="Mayali X."/>
            <person name="Li W.J."/>
            <person name="Hedlund B.P."/>
        </authorList>
    </citation>
    <scope>NUCLEOTIDE SEQUENCE [LARGE SCALE GENOMIC DNA]</scope>
    <source>
        <strain evidence="1 2">YIM 72310</strain>
    </source>
</reference>